<protein>
    <submittedName>
        <fullName evidence="1">Uncharacterized protein</fullName>
    </submittedName>
</protein>
<name>A0ABS2CYP7_9FLAO</name>
<dbReference type="RefSeq" id="WP_187657704.1">
    <property type="nucleotide sequence ID" value="NZ_JACSOD020000475.1"/>
</dbReference>
<evidence type="ECO:0000313" key="1">
    <source>
        <dbReference type="EMBL" id="MBM6499302.1"/>
    </source>
</evidence>
<organism evidence="1 2">
    <name type="scientific">Flavobacterium macrobrachii</name>
    <dbReference type="NCBI Taxonomy" id="591204"/>
    <lineage>
        <taxon>Bacteria</taxon>
        <taxon>Pseudomonadati</taxon>
        <taxon>Bacteroidota</taxon>
        <taxon>Flavobacteriia</taxon>
        <taxon>Flavobacteriales</taxon>
        <taxon>Flavobacteriaceae</taxon>
        <taxon>Flavobacterium</taxon>
    </lineage>
</organism>
<sequence>MDFEALIEKVKNIPYGRNSNRTDFSLVISENKGTCSSKHAFLKDFANKNNIPNVDLIIGIYKMNEANTKIGSILKENNLDNLPEAHCYLKINGKVTDITNPNSDFEKLRNDILEEICIEPNQVVDFKVKYHQNFLKNWITENQIPFTFEEIWNIREKCIQKLSEQSQY</sequence>
<dbReference type="Proteomes" id="UP000759529">
    <property type="component" value="Unassembled WGS sequence"/>
</dbReference>
<evidence type="ECO:0000313" key="2">
    <source>
        <dbReference type="Proteomes" id="UP000759529"/>
    </source>
</evidence>
<comment type="caution">
    <text evidence="1">The sequence shown here is derived from an EMBL/GenBank/DDBJ whole genome shotgun (WGS) entry which is preliminary data.</text>
</comment>
<accession>A0ABS2CYP7</accession>
<gene>
    <name evidence="1" type="ORF">H9X54_008310</name>
</gene>
<proteinExistence type="predicted"/>
<dbReference type="EMBL" id="JACSOD020000475">
    <property type="protein sequence ID" value="MBM6499302.1"/>
    <property type="molecule type" value="Genomic_DNA"/>
</dbReference>
<keyword evidence="2" id="KW-1185">Reference proteome</keyword>
<reference evidence="1 2" key="1">
    <citation type="submission" date="2021-02" db="EMBL/GenBank/DDBJ databases">
        <authorList>
            <person name="Jung H.S."/>
            <person name="Chun B.H."/>
            <person name="Jeon C.O."/>
        </authorList>
    </citation>
    <scope>NUCLEOTIDE SEQUENCE [LARGE SCALE GENOMIC DNA]</scope>
    <source>
        <strain evidence="1 2">LMG 25203</strain>
    </source>
</reference>